<organism evidence="2 3">
    <name type="scientific">Helicoverpa armigera</name>
    <name type="common">Cotton bollworm</name>
    <name type="synonym">Heliothis armigera</name>
    <dbReference type="NCBI Taxonomy" id="29058"/>
    <lineage>
        <taxon>Eukaryota</taxon>
        <taxon>Metazoa</taxon>
        <taxon>Ecdysozoa</taxon>
        <taxon>Arthropoda</taxon>
        <taxon>Hexapoda</taxon>
        <taxon>Insecta</taxon>
        <taxon>Pterygota</taxon>
        <taxon>Neoptera</taxon>
        <taxon>Endopterygota</taxon>
        <taxon>Lepidoptera</taxon>
        <taxon>Glossata</taxon>
        <taxon>Ditrysia</taxon>
        <taxon>Noctuoidea</taxon>
        <taxon>Noctuidae</taxon>
        <taxon>Heliothinae</taxon>
        <taxon>Helicoverpa</taxon>
    </lineage>
</organism>
<keyword evidence="3" id="KW-1185">Reference proteome</keyword>
<feature type="compositionally biased region" description="Acidic residues" evidence="1">
    <location>
        <begin position="38"/>
        <end position="48"/>
    </location>
</feature>
<dbReference type="Proteomes" id="UP000249218">
    <property type="component" value="Unassembled WGS sequence"/>
</dbReference>
<evidence type="ECO:0000313" key="2">
    <source>
        <dbReference type="EMBL" id="PZC76328.1"/>
    </source>
</evidence>
<reference evidence="2 3" key="1">
    <citation type="journal article" date="2017" name="BMC Biol.">
        <title>Genomic innovations, transcriptional plasticity and gene loss underlying the evolution and divergence of two highly polyphagous and invasive Helicoverpa pest species.</title>
        <authorList>
            <person name="Pearce S.L."/>
            <person name="Clarke D.F."/>
            <person name="East P.D."/>
            <person name="Elfekih S."/>
            <person name="Gordon K.H."/>
            <person name="Jermiin L.S."/>
            <person name="McGaughran A."/>
            <person name="Oakeshott J.G."/>
            <person name="Papanikolaou A."/>
            <person name="Perera O.P."/>
            <person name="Rane R.V."/>
            <person name="Richards S."/>
            <person name="Tay W.T."/>
            <person name="Walsh T.K."/>
            <person name="Anderson A."/>
            <person name="Anderson C.J."/>
            <person name="Asgari S."/>
            <person name="Board P.G."/>
            <person name="Bretschneider A."/>
            <person name="Campbell P.M."/>
            <person name="Chertemps T."/>
            <person name="Christeller J.T."/>
            <person name="Coppin C.W."/>
            <person name="Downes S.J."/>
            <person name="Duan G."/>
            <person name="Farnsworth C.A."/>
            <person name="Good R.T."/>
            <person name="Han L.B."/>
            <person name="Han Y.C."/>
            <person name="Hatje K."/>
            <person name="Horne I."/>
            <person name="Huang Y.P."/>
            <person name="Hughes D.S."/>
            <person name="Jacquin-Joly E."/>
            <person name="James W."/>
            <person name="Jhangiani S."/>
            <person name="Kollmar M."/>
            <person name="Kuwar S.S."/>
            <person name="Li S."/>
            <person name="Liu N.Y."/>
            <person name="Maibeche M.T."/>
            <person name="Miller J.R."/>
            <person name="Montagne N."/>
            <person name="Perry T."/>
            <person name="Qu J."/>
            <person name="Song S.V."/>
            <person name="Sutton G.G."/>
            <person name="Vogel H."/>
            <person name="Walenz B.P."/>
            <person name="Xu W."/>
            <person name="Zhang H.J."/>
            <person name="Zou Z."/>
            <person name="Batterham P."/>
            <person name="Edwards O.R."/>
            <person name="Feyereisen R."/>
            <person name="Gibbs R.A."/>
            <person name="Heckel D.G."/>
            <person name="McGrath A."/>
            <person name="Robin C."/>
            <person name="Scherer S.E."/>
            <person name="Worley K.C."/>
            <person name="Wu Y.D."/>
        </authorList>
    </citation>
    <scope>NUCLEOTIDE SEQUENCE [LARGE SCALE GENOMIC DNA]</scope>
    <source>
        <strain evidence="2">Harm_GR_Male_#8</strain>
        <tissue evidence="2">Whole organism</tissue>
    </source>
</reference>
<accession>A0A2W1BN12</accession>
<dbReference type="AlphaFoldDB" id="A0A2W1BN12"/>
<evidence type="ECO:0000313" key="3">
    <source>
        <dbReference type="Proteomes" id="UP000249218"/>
    </source>
</evidence>
<proteinExistence type="predicted"/>
<evidence type="ECO:0000256" key="1">
    <source>
        <dbReference type="SAM" id="MobiDB-lite"/>
    </source>
</evidence>
<protein>
    <submittedName>
        <fullName evidence="2">Uncharacterized protein</fullName>
    </submittedName>
</protein>
<sequence>MSRSNVLDEDDIFAILNEEDNPFQEDSDSEVEDNQIIDDVQSEDENNEVSEYVSSLQESGASEETDPTLVAEAGPSSGADRVLPPTNSERIFRVRGRTQNGHIWSTVKAQI</sequence>
<dbReference type="EMBL" id="KZ149961">
    <property type="protein sequence ID" value="PZC76328.1"/>
    <property type="molecule type" value="Genomic_DNA"/>
</dbReference>
<gene>
    <name evidence="2" type="primary">HaOG204775</name>
    <name evidence="2" type="ORF">B5X24_HaOG204775</name>
</gene>
<name>A0A2W1BN12_HELAM</name>
<feature type="region of interest" description="Disordered" evidence="1">
    <location>
        <begin position="38"/>
        <end position="84"/>
    </location>
</feature>